<gene>
    <name evidence="2" type="ORF">BWQ96_07147</name>
</gene>
<evidence type="ECO:0000313" key="3">
    <source>
        <dbReference type="Proteomes" id="UP000247409"/>
    </source>
</evidence>
<comment type="caution">
    <text evidence="2">The sequence shown here is derived from an EMBL/GenBank/DDBJ whole genome shotgun (WGS) entry which is preliminary data.</text>
</comment>
<organism evidence="2 3">
    <name type="scientific">Gracilariopsis chorda</name>
    <dbReference type="NCBI Taxonomy" id="448386"/>
    <lineage>
        <taxon>Eukaryota</taxon>
        <taxon>Rhodophyta</taxon>
        <taxon>Florideophyceae</taxon>
        <taxon>Rhodymeniophycidae</taxon>
        <taxon>Gracilariales</taxon>
        <taxon>Gracilariaceae</taxon>
        <taxon>Gracilariopsis</taxon>
    </lineage>
</organism>
<evidence type="ECO:0000313" key="2">
    <source>
        <dbReference type="EMBL" id="PXF43113.1"/>
    </source>
</evidence>
<evidence type="ECO:0000256" key="1">
    <source>
        <dbReference type="SAM" id="MobiDB-lite"/>
    </source>
</evidence>
<feature type="compositionally biased region" description="Polar residues" evidence="1">
    <location>
        <begin position="68"/>
        <end position="78"/>
    </location>
</feature>
<feature type="region of interest" description="Disordered" evidence="1">
    <location>
        <begin position="51"/>
        <end position="91"/>
    </location>
</feature>
<protein>
    <submittedName>
        <fullName evidence="2">Uncharacterized protein</fullName>
    </submittedName>
</protein>
<dbReference type="Proteomes" id="UP000247409">
    <property type="component" value="Unassembled WGS sequence"/>
</dbReference>
<sequence>MRAKREIRASLGLSVVGNGHEPVGVYMRVSTRPGTSPVVFEYEPFGAISSANPGRRQSVSKEHMKTGLQVSPKTNKSNSRQKRVPKPEPPKIDLNQRIRFETANDWIAPRVARAPGVVFGYVSRRGTADSFRSDGGHRLPFLRWRYDSQTNLTEMFNNSQRYTSSVLYKSVTAGK</sequence>
<proteinExistence type="predicted"/>
<dbReference type="EMBL" id="NBIV01000137">
    <property type="protein sequence ID" value="PXF43113.1"/>
    <property type="molecule type" value="Genomic_DNA"/>
</dbReference>
<dbReference type="AlphaFoldDB" id="A0A2V3IM23"/>
<name>A0A2V3IM23_9FLOR</name>
<keyword evidence="3" id="KW-1185">Reference proteome</keyword>
<reference evidence="2 3" key="1">
    <citation type="journal article" date="2018" name="Mol. Biol. Evol.">
        <title>Analysis of the draft genome of the red seaweed Gracilariopsis chorda provides insights into genome size evolution in Rhodophyta.</title>
        <authorList>
            <person name="Lee J."/>
            <person name="Yang E.C."/>
            <person name="Graf L."/>
            <person name="Yang J.H."/>
            <person name="Qiu H."/>
            <person name="Zel Zion U."/>
            <person name="Chan C.X."/>
            <person name="Stephens T.G."/>
            <person name="Weber A.P.M."/>
            <person name="Boo G.H."/>
            <person name="Boo S.M."/>
            <person name="Kim K.M."/>
            <person name="Shin Y."/>
            <person name="Jung M."/>
            <person name="Lee S.J."/>
            <person name="Yim H.S."/>
            <person name="Lee J.H."/>
            <person name="Bhattacharya D."/>
            <person name="Yoon H.S."/>
        </authorList>
    </citation>
    <scope>NUCLEOTIDE SEQUENCE [LARGE SCALE GENOMIC DNA]</scope>
    <source>
        <strain evidence="2 3">SKKU-2015</strain>
        <tissue evidence="2">Whole body</tissue>
    </source>
</reference>
<accession>A0A2V3IM23</accession>